<reference evidence="1" key="1">
    <citation type="submission" date="2014-12" db="EMBL/GenBank/DDBJ databases">
        <title>Insight into the proteome of Arion vulgaris.</title>
        <authorList>
            <person name="Aradska J."/>
            <person name="Bulat T."/>
            <person name="Smidak R."/>
            <person name="Sarate P."/>
            <person name="Gangsoo J."/>
            <person name="Sialana F."/>
            <person name="Bilban M."/>
            <person name="Lubec G."/>
        </authorList>
    </citation>
    <scope>NUCLEOTIDE SEQUENCE</scope>
    <source>
        <tissue evidence="1">Skin</tissue>
    </source>
</reference>
<protein>
    <submittedName>
        <fullName evidence="1">Uncharacterized protein</fullName>
    </submittedName>
</protein>
<proteinExistence type="predicted"/>
<evidence type="ECO:0000313" key="1">
    <source>
        <dbReference type="EMBL" id="CEK51744.1"/>
    </source>
</evidence>
<feature type="non-terminal residue" evidence="1">
    <location>
        <position position="1"/>
    </location>
</feature>
<dbReference type="AlphaFoldDB" id="A0A0B6Y6F6"/>
<gene>
    <name evidence="1" type="primary">ORF14258</name>
</gene>
<dbReference type="EMBL" id="HACG01004879">
    <property type="protein sequence ID" value="CEK51744.1"/>
    <property type="molecule type" value="Transcribed_RNA"/>
</dbReference>
<sequence>STSFVIQAPPSSKVSVDHTVVSDDDMFRHGSSVDTGTDLYTPRYSVKFDAEDEHVTNHFDDHVTKEGTV</sequence>
<name>A0A0B6Y6F6_9EUPU</name>
<accession>A0A0B6Y6F6</accession>
<organism evidence="1">
    <name type="scientific">Arion vulgaris</name>
    <dbReference type="NCBI Taxonomy" id="1028688"/>
    <lineage>
        <taxon>Eukaryota</taxon>
        <taxon>Metazoa</taxon>
        <taxon>Spiralia</taxon>
        <taxon>Lophotrochozoa</taxon>
        <taxon>Mollusca</taxon>
        <taxon>Gastropoda</taxon>
        <taxon>Heterobranchia</taxon>
        <taxon>Euthyneura</taxon>
        <taxon>Panpulmonata</taxon>
        <taxon>Eupulmonata</taxon>
        <taxon>Stylommatophora</taxon>
        <taxon>Helicina</taxon>
        <taxon>Arionoidea</taxon>
        <taxon>Arionidae</taxon>
        <taxon>Arion</taxon>
    </lineage>
</organism>